<organism evidence="2 3">
    <name type="scientific">Trachymyrmex cornetzi</name>
    <dbReference type="NCBI Taxonomy" id="471704"/>
    <lineage>
        <taxon>Eukaryota</taxon>
        <taxon>Metazoa</taxon>
        <taxon>Ecdysozoa</taxon>
        <taxon>Arthropoda</taxon>
        <taxon>Hexapoda</taxon>
        <taxon>Insecta</taxon>
        <taxon>Pterygota</taxon>
        <taxon>Neoptera</taxon>
        <taxon>Endopterygota</taxon>
        <taxon>Hymenoptera</taxon>
        <taxon>Apocrita</taxon>
        <taxon>Aculeata</taxon>
        <taxon>Formicoidea</taxon>
        <taxon>Formicidae</taxon>
        <taxon>Myrmicinae</taxon>
        <taxon>Trachymyrmex</taxon>
    </lineage>
</organism>
<dbReference type="InterPro" id="IPR049012">
    <property type="entry name" value="Mutator_transp_dom"/>
</dbReference>
<feature type="domain" description="Mutator-like transposase" evidence="1">
    <location>
        <begin position="2"/>
        <end position="321"/>
    </location>
</feature>
<sequence>RGLGFKIVVKCDSCADQMIPSSSFVAHSYEINRRFILTMRVLGLGLAGAQKFCGLMDMPSFLSEHTYSLILKNIHDSVKIAVEVLFQKAVREEIEIAFDAVTNAIKKLTVSGDGSWRKRGYTSLFGVSSIIGYYSEKVLDLVVKSSCCKMCESWKNKLQDAEFQEWYETHKNECNINHEGSSGKMEVDSIIEMFKRSVEKYNVQYHYYIGDGDSKTYTGIINSHPYDDEEVVKKECVGHVQKRMGTRLRALVKKDKKLGGKGKLTGKLIDKLTVYYGLAIRRHSNSVNDMYEALWATFHHYSSSDANPSHEKCPAGEESWCAYRRA</sequence>
<dbReference type="AlphaFoldDB" id="A0A151IV17"/>
<dbReference type="Pfam" id="PF20700">
    <property type="entry name" value="Mutator"/>
    <property type="match status" value="1"/>
</dbReference>
<reference evidence="2 3" key="1">
    <citation type="submission" date="2015-09" db="EMBL/GenBank/DDBJ databases">
        <title>Trachymyrmex cornetzi WGS genome.</title>
        <authorList>
            <person name="Nygaard S."/>
            <person name="Hu H."/>
            <person name="Boomsma J."/>
            <person name="Zhang G."/>
        </authorList>
    </citation>
    <scope>NUCLEOTIDE SEQUENCE [LARGE SCALE GENOMIC DNA]</scope>
    <source>
        <strain evidence="2">Tcor2-1</strain>
        <tissue evidence="2">Whole body</tissue>
    </source>
</reference>
<evidence type="ECO:0000313" key="2">
    <source>
        <dbReference type="EMBL" id="KYN11352.1"/>
    </source>
</evidence>
<proteinExistence type="predicted"/>
<keyword evidence="3" id="KW-1185">Reference proteome</keyword>
<gene>
    <name evidence="2" type="ORF">ALC57_16498</name>
</gene>
<name>A0A151IV17_9HYME</name>
<protein>
    <recommendedName>
        <fullName evidence="1">Mutator-like transposase domain-containing protein</fullName>
    </recommendedName>
</protein>
<dbReference type="EMBL" id="KQ980932">
    <property type="protein sequence ID" value="KYN11352.1"/>
    <property type="molecule type" value="Genomic_DNA"/>
</dbReference>
<evidence type="ECO:0000313" key="3">
    <source>
        <dbReference type="Proteomes" id="UP000078492"/>
    </source>
</evidence>
<accession>A0A151IV17</accession>
<dbReference type="Proteomes" id="UP000078492">
    <property type="component" value="Unassembled WGS sequence"/>
</dbReference>
<evidence type="ECO:0000259" key="1">
    <source>
        <dbReference type="Pfam" id="PF20700"/>
    </source>
</evidence>
<feature type="non-terminal residue" evidence="2">
    <location>
        <position position="1"/>
    </location>
</feature>